<accession>A0ABP4DU93</accession>
<dbReference type="InterPro" id="IPR045851">
    <property type="entry name" value="AMP-bd_C_sf"/>
</dbReference>
<keyword evidence="3" id="KW-1185">Reference proteome</keyword>
<dbReference type="PANTHER" id="PTHR24096">
    <property type="entry name" value="LONG-CHAIN-FATTY-ACID--COA LIGASE"/>
    <property type="match status" value="1"/>
</dbReference>
<gene>
    <name evidence="2" type="ORF">GCM10009663_09130</name>
</gene>
<evidence type="ECO:0000259" key="1">
    <source>
        <dbReference type="Pfam" id="PF00501"/>
    </source>
</evidence>
<evidence type="ECO:0000313" key="2">
    <source>
        <dbReference type="EMBL" id="GAA1071862.1"/>
    </source>
</evidence>
<evidence type="ECO:0000313" key="3">
    <source>
        <dbReference type="Proteomes" id="UP001499987"/>
    </source>
</evidence>
<proteinExistence type="predicted"/>
<name>A0ABP4DU93_9ACTN</name>
<reference evidence="3" key="1">
    <citation type="journal article" date="2019" name="Int. J. Syst. Evol. Microbiol.">
        <title>The Global Catalogue of Microorganisms (GCM) 10K type strain sequencing project: providing services to taxonomists for standard genome sequencing and annotation.</title>
        <authorList>
            <consortium name="The Broad Institute Genomics Platform"/>
            <consortium name="The Broad Institute Genome Sequencing Center for Infectious Disease"/>
            <person name="Wu L."/>
            <person name="Ma J."/>
        </authorList>
    </citation>
    <scope>NUCLEOTIDE SEQUENCE [LARGE SCALE GENOMIC DNA]</scope>
    <source>
        <strain evidence="3">JCM 13002</strain>
    </source>
</reference>
<dbReference type="Gene3D" id="3.40.50.12780">
    <property type="entry name" value="N-terminal domain of ligase-like"/>
    <property type="match status" value="1"/>
</dbReference>
<protein>
    <submittedName>
        <fullName evidence="2">Acyl-CoA synthetase</fullName>
    </submittedName>
</protein>
<dbReference type="InterPro" id="IPR000873">
    <property type="entry name" value="AMP-dep_synth/lig_dom"/>
</dbReference>
<organism evidence="2 3">
    <name type="scientific">Kitasatospora arboriphila</name>
    <dbReference type="NCBI Taxonomy" id="258052"/>
    <lineage>
        <taxon>Bacteria</taxon>
        <taxon>Bacillati</taxon>
        <taxon>Actinomycetota</taxon>
        <taxon>Actinomycetes</taxon>
        <taxon>Kitasatosporales</taxon>
        <taxon>Streptomycetaceae</taxon>
        <taxon>Kitasatospora</taxon>
    </lineage>
</organism>
<dbReference type="EMBL" id="BAAALD010000005">
    <property type="protein sequence ID" value="GAA1071862.1"/>
    <property type="molecule type" value="Genomic_DNA"/>
</dbReference>
<comment type="caution">
    <text evidence="2">The sequence shown here is derived from an EMBL/GenBank/DDBJ whole genome shotgun (WGS) entry which is preliminary data.</text>
</comment>
<dbReference type="Proteomes" id="UP001499987">
    <property type="component" value="Unassembled WGS sequence"/>
</dbReference>
<feature type="domain" description="AMP-dependent synthetase/ligase" evidence="1">
    <location>
        <begin position="9"/>
        <end position="378"/>
    </location>
</feature>
<dbReference type="Pfam" id="PF00501">
    <property type="entry name" value="AMP-binding"/>
    <property type="match status" value="1"/>
</dbReference>
<dbReference type="InterPro" id="IPR042099">
    <property type="entry name" value="ANL_N_sf"/>
</dbReference>
<dbReference type="SUPFAM" id="SSF56801">
    <property type="entry name" value="Acetyl-CoA synthetase-like"/>
    <property type="match status" value="1"/>
</dbReference>
<dbReference type="RefSeq" id="WP_344622159.1">
    <property type="nucleotide sequence ID" value="NZ_BAAALD010000005.1"/>
</dbReference>
<dbReference type="CDD" id="cd04433">
    <property type="entry name" value="AFD_class_I"/>
    <property type="match status" value="1"/>
</dbReference>
<dbReference type="Gene3D" id="3.30.300.30">
    <property type="match status" value="1"/>
</dbReference>
<sequence length="543" mass="58304">MIKLQDALRHAAERPDHVALVDGGRRITWSELADEIAKVAGGLAAVLPGGRPARAAFLCCNGWELVVTMAAFETLGVSVTGLDFEATPEATADALAQLRPTVVVSSKLHRPLLIAAGWADREGVLQVHLHGVGEELAAPEPVVPDPQAGEPVHYSTLAAAQTAVTAQISQPYEHFAVSYDVAGNPRLVVRRRSFEARRLAELVDEFAFDEDDTYLVTVPMYHASSPGWARVFFALGGTVVLGPYHDLAEMCRLITDEGVTATLMVPPVLSRLLAHPASAELRQTSRLRFLLTGGQHLNRWIVNEAWDRFGPVLHHYYGSTETGLVTLLGPDELALSPCRSGRAMPGIGIAVLDAEHRPLPPGARGRVAVASYQLMDAYGDAPAPSVLVDLSDGQGPRPFLLTGDDGVIDYEGRLELTGRTSGAVRARADGDHDSAFFGLETELLDQPAVRDLAVLRVTVPDHGPVLAVPFVPVARDLEASAYRAVSAVCARRVPWISAHVIAVDAIPYSPTGTIRTGELLTEIMPLVNLYIHLDKQSATEIPA</sequence>